<dbReference type="InterPro" id="IPR052059">
    <property type="entry name" value="CR_Ser/Thr_kinase"/>
</dbReference>
<dbReference type="PROSITE" id="PS50011">
    <property type="entry name" value="PROTEIN_KINASE_DOM"/>
    <property type="match status" value="1"/>
</dbReference>
<dbReference type="OrthoDB" id="4062651at2759"/>
<evidence type="ECO:0000313" key="19">
    <source>
        <dbReference type="EMBL" id="KAG6639901.1"/>
    </source>
</evidence>
<keyword evidence="10 15" id="KW-0067">ATP-binding</keyword>
<dbReference type="Gene3D" id="1.10.510.10">
    <property type="entry name" value="Transferase(Phosphotransferase) domain 1"/>
    <property type="match status" value="1"/>
</dbReference>
<reference evidence="19" key="1">
    <citation type="submission" date="2020-12" db="EMBL/GenBank/DDBJ databases">
        <title>WGS assembly of Carya illinoinensis cv. Pawnee.</title>
        <authorList>
            <person name="Platts A."/>
            <person name="Shu S."/>
            <person name="Wright S."/>
            <person name="Barry K."/>
            <person name="Edger P."/>
            <person name="Pires J.C."/>
            <person name="Schmutz J."/>
        </authorList>
    </citation>
    <scope>NUCLEOTIDE SEQUENCE</scope>
    <source>
        <tissue evidence="19">Leaf</tissue>
    </source>
</reference>
<evidence type="ECO:0000256" key="13">
    <source>
        <dbReference type="ARBA" id="ARBA00023170"/>
    </source>
</evidence>
<evidence type="ECO:0000256" key="17">
    <source>
        <dbReference type="SAM" id="MobiDB-lite"/>
    </source>
</evidence>
<evidence type="ECO:0000256" key="6">
    <source>
        <dbReference type="ARBA" id="ARBA00022729"/>
    </source>
</evidence>
<gene>
    <name evidence="19" type="ORF">CIPAW_10G134100</name>
    <name evidence="20" type="ORF">I3842_10G132800</name>
</gene>
<dbReference type="GO" id="GO:0016020">
    <property type="term" value="C:membrane"/>
    <property type="evidence" value="ECO:0007669"/>
    <property type="project" value="UniProtKB-SubCell"/>
</dbReference>
<dbReference type="PANTHER" id="PTHR47973">
    <property type="entry name" value="CYSTEINE-RICH RECEPTOR-LIKE PROTEIN KINASE 3"/>
    <property type="match status" value="1"/>
</dbReference>
<keyword evidence="11" id="KW-1133">Transmembrane helix</keyword>
<evidence type="ECO:0000256" key="5">
    <source>
        <dbReference type="ARBA" id="ARBA00022692"/>
    </source>
</evidence>
<dbReference type="FunFam" id="1.10.510.10:FF:000044">
    <property type="entry name" value="Putative LRR receptor-like serine/threonine-protein kinase"/>
    <property type="match status" value="1"/>
</dbReference>
<keyword evidence="13" id="KW-0675">Receptor</keyword>
<evidence type="ECO:0000256" key="16">
    <source>
        <dbReference type="RuleBase" id="RU000304"/>
    </source>
</evidence>
<accession>A0A8T1PE46</accession>
<feature type="region of interest" description="Disordered" evidence="17">
    <location>
        <begin position="372"/>
        <end position="392"/>
    </location>
</feature>
<evidence type="ECO:0000259" key="18">
    <source>
        <dbReference type="PROSITE" id="PS50011"/>
    </source>
</evidence>
<dbReference type="GO" id="GO:0005524">
    <property type="term" value="F:ATP binding"/>
    <property type="evidence" value="ECO:0007669"/>
    <property type="project" value="UniProtKB-UniRule"/>
</dbReference>
<dbReference type="EMBL" id="CM031834">
    <property type="protein sequence ID" value="KAG6692798.1"/>
    <property type="molecule type" value="Genomic_DNA"/>
</dbReference>
<keyword evidence="6" id="KW-0732">Signal</keyword>
<keyword evidence="2 16" id="KW-0723">Serine/threonine-protein kinase</keyword>
<evidence type="ECO:0000256" key="4">
    <source>
        <dbReference type="ARBA" id="ARBA00022679"/>
    </source>
</evidence>
<dbReference type="EMBL" id="CM031818">
    <property type="protein sequence ID" value="KAG6639901.1"/>
    <property type="molecule type" value="Genomic_DNA"/>
</dbReference>
<evidence type="ECO:0000256" key="8">
    <source>
        <dbReference type="ARBA" id="ARBA00022741"/>
    </source>
</evidence>
<feature type="binding site" evidence="15">
    <location>
        <position position="97"/>
    </location>
    <ligand>
        <name>ATP</name>
        <dbReference type="ChEBI" id="CHEBI:30616"/>
    </ligand>
</feature>
<comment type="similarity">
    <text evidence="16">Belongs to the protein kinase superfamily.</text>
</comment>
<dbReference type="PROSITE" id="PS00108">
    <property type="entry name" value="PROTEIN_KINASE_ST"/>
    <property type="match status" value="1"/>
</dbReference>
<dbReference type="InterPro" id="IPR011009">
    <property type="entry name" value="Kinase-like_dom_sf"/>
</dbReference>
<dbReference type="InterPro" id="IPR008271">
    <property type="entry name" value="Ser/Thr_kinase_AS"/>
</dbReference>
<name>A0A8T1PE46_CARIL</name>
<reference evidence="20" key="2">
    <citation type="submission" date="2021-01" db="EMBL/GenBank/DDBJ databases">
        <authorList>
            <person name="Lovell J.T."/>
            <person name="Bentley N."/>
            <person name="Bhattarai G."/>
            <person name="Jenkins J.W."/>
            <person name="Sreedasyam A."/>
            <person name="Alarcon Y."/>
            <person name="Bock C."/>
            <person name="Boston L."/>
            <person name="Carlson J."/>
            <person name="Cervantes K."/>
            <person name="Clermont K."/>
            <person name="Krom N."/>
            <person name="Kubenka K."/>
            <person name="Mamidi S."/>
            <person name="Mattison C."/>
            <person name="Monteros M."/>
            <person name="Pisani C."/>
            <person name="Plott C."/>
            <person name="Rajasekar S."/>
            <person name="Rhein H.S."/>
            <person name="Rohla C."/>
            <person name="Song M."/>
            <person name="Hilaire R.S."/>
            <person name="Shu S."/>
            <person name="Wells L."/>
            <person name="Wang X."/>
            <person name="Webber J."/>
            <person name="Heerema R.J."/>
            <person name="Klein P."/>
            <person name="Conner P."/>
            <person name="Grauke L."/>
            <person name="Grimwood J."/>
            <person name="Schmutz J."/>
            <person name="Randall J.J."/>
        </authorList>
    </citation>
    <scope>NUCLEOTIDE SEQUENCE</scope>
    <source>
        <tissue evidence="20">Leaf</tissue>
    </source>
</reference>
<keyword evidence="4" id="KW-0808">Transferase</keyword>
<evidence type="ECO:0000313" key="20">
    <source>
        <dbReference type="EMBL" id="KAG6692798.1"/>
    </source>
</evidence>
<feature type="domain" description="Protein kinase" evidence="18">
    <location>
        <begin position="69"/>
        <end position="329"/>
    </location>
</feature>
<keyword evidence="12" id="KW-0472">Membrane</keyword>
<proteinExistence type="inferred from homology"/>
<dbReference type="Proteomes" id="UP000811609">
    <property type="component" value="Chromosome 10"/>
</dbReference>
<comment type="subcellular location">
    <subcellularLocation>
        <location evidence="1">Membrane</location>
        <topology evidence="1">Single-pass membrane protein</topology>
    </subcellularLocation>
</comment>
<dbReference type="SMART" id="SM00220">
    <property type="entry name" value="S_TKc"/>
    <property type="match status" value="1"/>
</dbReference>
<evidence type="ECO:0000256" key="14">
    <source>
        <dbReference type="ARBA" id="ARBA00023180"/>
    </source>
</evidence>
<evidence type="ECO:0000256" key="10">
    <source>
        <dbReference type="ARBA" id="ARBA00022840"/>
    </source>
</evidence>
<evidence type="ECO:0000256" key="2">
    <source>
        <dbReference type="ARBA" id="ARBA00022527"/>
    </source>
</evidence>
<dbReference type="GO" id="GO:0004674">
    <property type="term" value="F:protein serine/threonine kinase activity"/>
    <property type="evidence" value="ECO:0007669"/>
    <property type="project" value="UniProtKB-KW"/>
</dbReference>
<organism evidence="19 21">
    <name type="scientific">Carya illinoinensis</name>
    <name type="common">Pecan</name>
    <dbReference type="NCBI Taxonomy" id="32201"/>
    <lineage>
        <taxon>Eukaryota</taxon>
        <taxon>Viridiplantae</taxon>
        <taxon>Streptophyta</taxon>
        <taxon>Embryophyta</taxon>
        <taxon>Tracheophyta</taxon>
        <taxon>Spermatophyta</taxon>
        <taxon>Magnoliopsida</taxon>
        <taxon>eudicotyledons</taxon>
        <taxon>Gunneridae</taxon>
        <taxon>Pentapetalae</taxon>
        <taxon>rosids</taxon>
        <taxon>fabids</taxon>
        <taxon>Fagales</taxon>
        <taxon>Juglandaceae</taxon>
        <taxon>Carya</taxon>
    </lineage>
</organism>
<keyword evidence="9" id="KW-0418">Kinase</keyword>
<feature type="compositionally biased region" description="Low complexity" evidence="17">
    <location>
        <begin position="373"/>
        <end position="392"/>
    </location>
</feature>
<keyword evidence="5" id="KW-0812">Transmembrane</keyword>
<dbReference type="Gene3D" id="3.30.200.20">
    <property type="entry name" value="Phosphorylase Kinase, domain 1"/>
    <property type="match status" value="1"/>
</dbReference>
<evidence type="ECO:0000256" key="3">
    <source>
        <dbReference type="ARBA" id="ARBA00022553"/>
    </source>
</evidence>
<evidence type="ECO:0000313" key="21">
    <source>
        <dbReference type="Proteomes" id="UP000811609"/>
    </source>
</evidence>
<dbReference type="InterPro" id="IPR017441">
    <property type="entry name" value="Protein_kinase_ATP_BS"/>
</dbReference>
<evidence type="ECO:0000256" key="12">
    <source>
        <dbReference type="ARBA" id="ARBA00023136"/>
    </source>
</evidence>
<dbReference type="CDD" id="cd14066">
    <property type="entry name" value="STKc_IRAK"/>
    <property type="match status" value="1"/>
</dbReference>
<dbReference type="Proteomes" id="UP000811246">
    <property type="component" value="Chromosome 10"/>
</dbReference>
<evidence type="ECO:0000256" key="9">
    <source>
        <dbReference type="ARBA" id="ARBA00022777"/>
    </source>
</evidence>
<evidence type="ECO:0000256" key="1">
    <source>
        <dbReference type="ARBA" id="ARBA00004167"/>
    </source>
</evidence>
<dbReference type="SUPFAM" id="SSF56112">
    <property type="entry name" value="Protein kinase-like (PK-like)"/>
    <property type="match status" value="1"/>
</dbReference>
<evidence type="ECO:0000256" key="11">
    <source>
        <dbReference type="ARBA" id="ARBA00022989"/>
    </source>
</evidence>
<keyword evidence="14" id="KW-0325">Glycoprotein</keyword>
<keyword evidence="21" id="KW-1185">Reference proteome</keyword>
<dbReference type="InterPro" id="IPR000719">
    <property type="entry name" value="Prot_kinase_dom"/>
</dbReference>
<protein>
    <recommendedName>
        <fullName evidence="18">Protein kinase domain-containing protein</fullName>
    </recommendedName>
</protein>
<dbReference type="InterPro" id="IPR001245">
    <property type="entry name" value="Ser-Thr/Tyr_kinase_cat_dom"/>
</dbReference>
<dbReference type="Pfam" id="PF07714">
    <property type="entry name" value="PK_Tyr_Ser-Thr"/>
    <property type="match status" value="1"/>
</dbReference>
<comment type="caution">
    <text evidence="19">The sequence shown here is derived from an EMBL/GenBank/DDBJ whole genome shotgun (WGS) entry which is preliminary data.</text>
</comment>
<keyword evidence="3" id="KW-0597">Phosphoprotein</keyword>
<dbReference type="FunFam" id="3.30.200.20:FF:000421">
    <property type="entry name" value="Serine/threonine-protein kinase receptor"/>
    <property type="match status" value="1"/>
</dbReference>
<keyword evidence="7" id="KW-0677">Repeat</keyword>
<dbReference type="PROSITE" id="PS00107">
    <property type="entry name" value="PROTEIN_KINASE_ATP"/>
    <property type="match status" value="1"/>
</dbReference>
<evidence type="ECO:0000256" key="15">
    <source>
        <dbReference type="PROSITE-ProRule" id="PRU10141"/>
    </source>
</evidence>
<keyword evidence="8 15" id="KW-0547">Nucleotide-binding</keyword>
<evidence type="ECO:0000256" key="7">
    <source>
        <dbReference type="ARBA" id="ARBA00022737"/>
    </source>
</evidence>
<dbReference type="AlphaFoldDB" id="A0A8T1PE46"/>
<sequence length="392" mass="43941">MSASNACRLDHLSRLKKRRFFLLNYSMKIPCINCFSSVSATDNGRHDDQSLENFRVFACNELKSATDGFHPSNKIGEGGFGSVYKGRLRDGSLVAVKVLSIELDSMRGEREFIAEIASLSDIRHENLVTLRGCCVDGANRYVVYDYMENNSLAHTLLGGEQNRMRFSWKSRRDVALGVARALAYLLEEVQPHIIHRDIKASNILLDRNFTPKVSDFGLAKLLSDTNTHVSTRVAGTLGYLAPEYAISGHLTRKSDVYSFGVLLLEIVSGRPVVNFGLDYREQFLVQKAWESYKAKELVNLVDPTLKMNFPEEEAVRFFKVGLLCAQETVKHRPRMSMVVKMLNNEMDMKNVKISQPGLIADFMNIRMRQAPLSEGSSSSFGTTMGTSASLGR</sequence>